<feature type="active site" evidence="7">
    <location>
        <position position="80"/>
    </location>
</feature>
<reference evidence="9 10" key="1">
    <citation type="submission" date="2019-08" db="EMBL/GenBank/DDBJ databases">
        <authorList>
            <person name="Wang G."/>
            <person name="Xu Z."/>
        </authorList>
    </citation>
    <scope>NUCLEOTIDE SEQUENCE [LARGE SCALE GENOMIC DNA]</scope>
    <source>
        <strain evidence="9 10">ZX</strain>
    </source>
</reference>
<dbReference type="PROSITE" id="PS00095">
    <property type="entry name" value="C5_MTASE_2"/>
    <property type="match status" value="1"/>
</dbReference>
<dbReference type="Gene3D" id="3.90.120.10">
    <property type="entry name" value="DNA Methylase, subunit A, domain 2"/>
    <property type="match status" value="1"/>
</dbReference>
<dbReference type="GO" id="GO:0044027">
    <property type="term" value="P:negative regulation of gene expression via chromosomal CpG island methylation"/>
    <property type="evidence" value="ECO:0007669"/>
    <property type="project" value="TreeGrafter"/>
</dbReference>
<dbReference type="NCBIfam" id="TIGR00675">
    <property type="entry name" value="dcm"/>
    <property type="match status" value="1"/>
</dbReference>
<evidence type="ECO:0000313" key="10">
    <source>
        <dbReference type="Proteomes" id="UP000322077"/>
    </source>
</evidence>
<keyword evidence="2 7" id="KW-0489">Methyltransferase</keyword>
<dbReference type="EMBL" id="VTOU01000001">
    <property type="protein sequence ID" value="TZG28789.1"/>
    <property type="molecule type" value="Genomic_DNA"/>
</dbReference>
<dbReference type="GO" id="GO:0032259">
    <property type="term" value="P:methylation"/>
    <property type="evidence" value="ECO:0007669"/>
    <property type="project" value="UniProtKB-KW"/>
</dbReference>
<evidence type="ECO:0000256" key="1">
    <source>
        <dbReference type="ARBA" id="ARBA00011975"/>
    </source>
</evidence>
<accession>A0A5D9CAP7</accession>
<evidence type="ECO:0000256" key="5">
    <source>
        <dbReference type="ARBA" id="ARBA00022747"/>
    </source>
</evidence>
<keyword evidence="3 7" id="KW-0808">Transferase</keyword>
<evidence type="ECO:0000256" key="8">
    <source>
        <dbReference type="RuleBase" id="RU000416"/>
    </source>
</evidence>
<gene>
    <name evidence="9" type="ORF">FYJ91_01170</name>
</gene>
<evidence type="ECO:0000256" key="7">
    <source>
        <dbReference type="PROSITE-ProRule" id="PRU01016"/>
    </source>
</evidence>
<dbReference type="Pfam" id="PF00145">
    <property type="entry name" value="DNA_methylase"/>
    <property type="match status" value="1"/>
</dbReference>
<dbReference type="GO" id="GO:0003677">
    <property type="term" value="F:DNA binding"/>
    <property type="evidence" value="ECO:0007669"/>
    <property type="project" value="TreeGrafter"/>
</dbReference>
<dbReference type="InterPro" id="IPR031303">
    <property type="entry name" value="C5_meth_CS"/>
</dbReference>
<keyword evidence="4 7" id="KW-0949">S-adenosyl-L-methionine</keyword>
<protein>
    <recommendedName>
        <fullName evidence="1">DNA (cytosine-5-)-methyltransferase</fullName>
        <ecNumber evidence="1">2.1.1.37</ecNumber>
    </recommendedName>
</protein>
<name>A0A5D9CAP7_9SPHN</name>
<dbReference type="PANTHER" id="PTHR10629:SF52">
    <property type="entry name" value="DNA (CYTOSINE-5)-METHYLTRANSFERASE 1"/>
    <property type="match status" value="1"/>
</dbReference>
<keyword evidence="10" id="KW-1185">Reference proteome</keyword>
<dbReference type="AlphaFoldDB" id="A0A5D9CAP7"/>
<comment type="catalytic activity">
    <reaction evidence="6">
        <text>a 2'-deoxycytidine in DNA + S-adenosyl-L-methionine = a 5-methyl-2'-deoxycytidine in DNA + S-adenosyl-L-homocysteine + H(+)</text>
        <dbReference type="Rhea" id="RHEA:13681"/>
        <dbReference type="Rhea" id="RHEA-COMP:11369"/>
        <dbReference type="Rhea" id="RHEA-COMP:11370"/>
        <dbReference type="ChEBI" id="CHEBI:15378"/>
        <dbReference type="ChEBI" id="CHEBI:57856"/>
        <dbReference type="ChEBI" id="CHEBI:59789"/>
        <dbReference type="ChEBI" id="CHEBI:85452"/>
        <dbReference type="ChEBI" id="CHEBI:85454"/>
        <dbReference type="EC" id="2.1.1.37"/>
    </reaction>
</comment>
<dbReference type="InterPro" id="IPR001525">
    <property type="entry name" value="C5_MeTfrase"/>
</dbReference>
<dbReference type="SUPFAM" id="SSF53335">
    <property type="entry name" value="S-adenosyl-L-methionine-dependent methyltransferases"/>
    <property type="match status" value="1"/>
</dbReference>
<dbReference type="PROSITE" id="PS51679">
    <property type="entry name" value="SAM_MT_C5"/>
    <property type="match status" value="1"/>
</dbReference>
<dbReference type="GO" id="GO:0003886">
    <property type="term" value="F:DNA (cytosine-5-)-methyltransferase activity"/>
    <property type="evidence" value="ECO:0007669"/>
    <property type="project" value="UniProtKB-EC"/>
</dbReference>
<dbReference type="Proteomes" id="UP000322077">
    <property type="component" value="Unassembled WGS sequence"/>
</dbReference>
<dbReference type="RefSeq" id="WP_149520454.1">
    <property type="nucleotide sequence ID" value="NZ_VTOU01000001.1"/>
</dbReference>
<comment type="similarity">
    <text evidence="7 8">Belongs to the class I-like SAM-binding methyltransferase superfamily. C5-methyltransferase family.</text>
</comment>
<sequence>MSEVACIDLFCGAGGLTHGLIQAGVPVVAGIDVDAACRHPFEVNNGARFLSKDIKNVKPADLNKLYGDAKVRILAGCAPCQPFSTYSQRYDTLTSPRWPLLYQFARLVKSVRPDIVTMENVPLVEKHAVFDDFVTTLERLGYKVWKQVVDCTHYGLPQTRRRMVILASLVGKIELVPPTHEKPLTVRDVIEDLPAINAGTVHSEDSFHISSKLSDLNLKRIRASRQGGTWRDWPDELVAECHRRATGRTYPGVYGRMSWDAPSPTITTQFYGFGNGRFGHPDQDRAISLREGAILQGFPTKYAFVAEHGPTHFKALGRMIGNAVPVALGKAIGESIINHLGISAATNLANSGGAPDATYKSLVA</sequence>
<comment type="caution">
    <text evidence="9">The sequence shown here is derived from an EMBL/GenBank/DDBJ whole genome shotgun (WGS) entry which is preliminary data.</text>
</comment>
<dbReference type="PRINTS" id="PR00105">
    <property type="entry name" value="C5METTRFRASE"/>
</dbReference>
<dbReference type="Gene3D" id="3.40.50.150">
    <property type="entry name" value="Vaccinia Virus protein VP39"/>
    <property type="match status" value="1"/>
</dbReference>
<dbReference type="GO" id="GO:0009307">
    <property type="term" value="P:DNA restriction-modification system"/>
    <property type="evidence" value="ECO:0007669"/>
    <property type="project" value="UniProtKB-KW"/>
</dbReference>
<dbReference type="PANTHER" id="PTHR10629">
    <property type="entry name" value="CYTOSINE-SPECIFIC METHYLTRANSFERASE"/>
    <property type="match status" value="1"/>
</dbReference>
<evidence type="ECO:0000256" key="4">
    <source>
        <dbReference type="ARBA" id="ARBA00022691"/>
    </source>
</evidence>
<dbReference type="InterPro" id="IPR050390">
    <property type="entry name" value="C5-Methyltransferase"/>
</dbReference>
<keyword evidence="5" id="KW-0680">Restriction system</keyword>
<evidence type="ECO:0000313" key="9">
    <source>
        <dbReference type="EMBL" id="TZG28789.1"/>
    </source>
</evidence>
<dbReference type="InterPro" id="IPR029063">
    <property type="entry name" value="SAM-dependent_MTases_sf"/>
</dbReference>
<evidence type="ECO:0000256" key="2">
    <source>
        <dbReference type="ARBA" id="ARBA00022603"/>
    </source>
</evidence>
<proteinExistence type="inferred from homology"/>
<evidence type="ECO:0000256" key="6">
    <source>
        <dbReference type="ARBA" id="ARBA00047422"/>
    </source>
</evidence>
<organism evidence="9 10">
    <name type="scientific">Sphingomonas montanisoli</name>
    <dbReference type="NCBI Taxonomy" id="2606412"/>
    <lineage>
        <taxon>Bacteria</taxon>
        <taxon>Pseudomonadati</taxon>
        <taxon>Pseudomonadota</taxon>
        <taxon>Alphaproteobacteria</taxon>
        <taxon>Sphingomonadales</taxon>
        <taxon>Sphingomonadaceae</taxon>
        <taxon>Sphingomonas</taxon>
    </lineage>
</organism>
<dbReference type="EC" id="2.1.1.37" evidence="1"/>
<evidence type="ECO:0000256" key="3">
    <source>
        <dbReference type="ARBA" id="ARBA00022679"/>
    </source>
</evidence>